<dbReference type="GO" id="GO:0003723">
    <property type="term" value="F:RNA binding"/>
    <property type="evidence" value="ECO:0007669"/>
    <property type="project" value="InterPro"/>
</dbReference>
<dbReference type="Gene3D" id="3.30.2130.30">
    <property type="match status" value="2"/>
</dbReference>
<dbReference type="GO" id="GO:0008990">
    <property type="term" value="F:rRNA (guanine-N2-)-methyltransferase activity"/>
    <property type="evidence" value="ECO:0007669"/>
    <property type="project" value="TreeGrafter"/>
</dbReference>
<comment type="caution">
    <text evidence="2">The sequence shown here is derived from an EMBL/GenBank/DDBJ whole genome shotgun (WGS) entry which is preliminary data.</text>
</comment>
<protein>
    <recommendedName>
        <fullName evidence="1">THUMP domain-containing protein</fullName>
    </recommendedName>
</protein>
<dbReference type="KEGG" id="bdw:94335898"/>
<dbReference type="InterPro" id="IPR029063">
    <property type="entry name" value="SAM-dependent_MTases_sf"/>
</dbReference>
<dbReference type="InterPro" id="IPR004114">
    <property type="entry name" value="THUMP_dom"/>
</dbReference>
<evidence type="ECO:0000259" key="1">
    <source>
        <dbReference type="Pfam" id="PF02926"/>
    </source>
</evidence>
<dbReference type="GO" id="GO:0070043">
    <property type="term" value="F:rRNA (guanine-N7-)-methyltransferase activity"/>
    <property type="evidence" value="ECO:0007669"/>
    <property type="project" value="TreeGrafter"/>
</dbReference>
<dbReference type="EMBL" id="JALLKP010000002">
    <property type="protein sequence ID" value="KAK2196357.1"/>
    <property type="molecule type" value="Genomic_DNA"/>
</dbReference>
<dbReference type="RefSeq" id="XP_067803199.1">
    <property type="nucleotide sequence ID" value="XM_067946635.1"/>
</dbReference>
<dbReference type="Pfam" id="PF02926">
    <property type="entry name" value="THUMP"/>
    <property type="match status" value="1"/>
</dbReference>
<dbReference type="Gene3D" id="3.40.50.150">
    <property type="entry name" value="Vaccinia Virus protein VP39"/>
    <property type="match status" value="1"/>
</dbReference>
<organism evidence="2 3">
    <name type="scientific">Babesia duncani</name>
    <dbReference type="NCBI Taxonomy" id="323732"/>
    <lineage>
        <taxon>Eukaryota</taxon>
        <taxon>Sar</taxon>
        <taxon>Alveolata</taxon>
        <taxon>Apicomplexa</taxon>
        <taxon>Aconoidasida</taxon>
        <taxon>Piroplasmida</taxon>
        <taxon>Babesiidae</taxon>
        <taxon>Babesia</taxon>
    </lineage>
</organism>
<sequence length="462" mass="51811">MKSNFKILLKCTRGIENCLAAELNSFGFKNEWLLKDYGSITIANGNAETLAFLSYFSRLASGVYVNLANERVGSYHDIPRICMQLPWHHFMGPNCTFAVKCSSFEPFDSIQSPLYFSQVVKDCIKSYFGNGEFGPSVQVKNPQQQVDASLDSQGNFKVSIDGIGCSLNSRNYRHKRNIVDINGPIACALLHDVGYLSFTRHHFKIQDFISHLHSKSSICLQKPEMFTSPTTDDVSQSKCDRHDEITTTTSATFENHIVVDLFASCGVFLIEAAMHALLLAPGELVPQYAFGHFPIYTNGLLESLKLYASKNKIHHGTKQWQALRGTLFGVEQDWEKVEAILYSAANARVLELLTIAQGLRLKDVLEDYKRGINECQFLICQLPKKETVYSESGSVSSRLERYQKLLVNLGKLKKRYMPNASTILVAPDDVALEYIAEAFGQAKLCKIFTKGGTRHHAYTIAK</sequence>
<name>A0AAD9PK68_9APIC</name>
<dbReference type="GeneID" id="94335898"/>
<dbReference type="PANTHER" id="PTHR47313:SF1">
    <property type="entry name" value="RIBOSOMAL RNA LARGE SUBUNIT METHYLTRANSFERASE K_L"/>
    <property type="match status" value="1"/>
</dbReference>
<evidence type="ECO:0000313" key="3">
    <source>
        <dbReference type="Proteomes" id="UP001214638"/>
    </source>
</evidence>
<accession>A0AAD9PK68</accession>
<keyword evidence="3" id="KW-1185">Reference proteome</keyword>
<feature type="domain" description="THUMP" evidence="1">
    <location>
        <begin position="76"/>
        <end position="151"/>
    </location>
</feature>
<dbReference type="PANTHER" id="PTHR47313">
    <property type="entry name" value="RIBOSOMAL RNA LARGE SUBUNIT METHYLTRANSFERASE K/L"/>
    <property type="match status" value="1"/>
</dbReference>
<gene>
    <name evidence="2" type="ORF">BdWA1_001600</name>
</gene>
<dbReference type="Proteomes" id="UP001214638">
    <property type="component" value="Unassembled WGS sequence"/>
</dbReference>
<evidence type="ECO:0000313" key="2">
    <source>
        <dbReference type="EMBL" id="KAK2196357.1"/>
    </source>
</evidence>
<dbReference type="AlphaFoldDB" id="A0AAD9PK68"/>
<dbReference type="CDD" id="cd11715">
    <property type="entry name" value="THUMP_AdoMetMT"/>
    <property type="match status" value="1"/>
</dbReference>
<proteinExistence type="predicted"/>
<reference evidence="2" key="1">
    <citation type="journal article" date="2023" name="Nat. Microbiol.">
        <title>Babesia duncani multi-omics identifies virulence factors and drug targets.</title>
        <authorList>
            <person name="Singh P."/>
            <person name="Lonardi S."/>
            <person name="Liang Q."/>
            <person name="Vydyam P."/>
            <person name="Khabirova E."/>
            <person name="Fang T."/>
            <person name="Gihaz S."/>
            <person name="Thekkiniath J."/>
            <person name="Munshi M."/>
            <person name="Abel S."/>
            <person name="Ciampossin L."/>
            <person name="Batugedara G."/>
            <person name="Gupta M."/>
            <person name="Lu X.M."/>
            <person name="Lenz T."/>
            <person name="Chakravarty S."/>
            <person name="Cornillot E."/>
            <person name="Hu Y."/>
            <person name="Ma W."/>
            <person name="Gonzalez L.M."/>
            <person name="Sanchez S."/>
            <person name="Estrada K."/>
            <person name="Sanchez-Flores A."/>
            <person name="Montero E."/>
            <person name="Harb O.S."/>
            <person name="Le Roch K.G."/>
            <person name="Mamoun C.B."/>
        </authorList>
    </citation>
    <scope>NUCLEOTIDE SEQUENCE</scope>
    <source>
        <strain evidence="2">WA1</strain>
    </source>
</reference>